<keyword evidence="3" id="KW-1185">Reference proteome</keyword>
<comment type="caution">
    <text evidence="2">The sequence shown here is derived from an EMBL/GenBank/DDBJ whole genome shotgun (WGS) entry which is preliminary data.</text>
</comment>
<evidence type="ECO:0000313" key="2">
    <source>
        <dbReference type="EMBL" id="KAG6764937.1"/>
    </source>
</evidence>
<accession>A0A8X7ZBW7</accession>
<dbReference type="OrthoDB" id="1748554at2759"/>
<evidence type="ECO:0000259" key="1">
    <source>
        <dbReference type="Pfam" id="PF13966"/>
    </source>
</evidence>
<protein>
    <recommendedName>
        <fullName evidence="1">Reverse transcriptase zinc-binding domain-containing protein</fullName>
    </recommendedName>
</protein>
<proteinExistence type="predicted"/>
<dbReference type="EMBL" id="JAAWWB010000016">
    <property type="protein sequence ID" value="KAG6764937.1"/>
    <property type="molecule type" value="Genomic_DNA"/>
</dbReference>
<evidence type="ECO:0000313" key="3">
    <source>
        <dbReference type="Proteomes" id="UP000886885"/>
    </source>
</evidence>
<reference evidence="2" key="1">
    <citation type="journal article" date="2020" name="bioRxiv">
        <title>Hybrid origin of Populus tomentosa Carr. identified through genome sequencing and phylogenomic analysis.</title>
        <authorList>
            <person name="An X."/>
            <person name="Gao K."/>
            <person name="Chen Z."/>
            <person name="Li J."/>
            <person name="Yang X."/>
            <person name="Yang X."/>
            <person name="Zhou J."/>
            <person name="Guo T."/>
            <person name="Zhao T."/>
            <person name="Huang S."/>
            <person name="Miao D."/>
            <person name="Khan W.U."/>
            <person name="Rao P."/>
            <person name="Ye M."/>
            <person name="Lei B."/>
            <person name="Liao W."/>
            <person name="Wang J."/>
            <person name="Ji L."/>
            <person name="Li Y."/>
            <person name="Guo B."/>
            <person name="Mustafa N.S."/>
            <person name="Li S."/>
            <person name="Yun Q."/>
            <person name="Keller S.R."/>
            <person name="Mao J."/>
            <person name="Zhang R."/>
            <person name="Strauss S.H."/>
        </authorList>
    </citation>
    <scope>NUCLEOTIDE SEQUENCE</scope>
    <source>
        <strain evidence="2">GM15</strain>
        <tissue evidence="2">Leaf</tissue>
    </source>
</reference>
<name>A0A8X7ZBW7_POPTO</name>
<dbReference type="Pfam" id="PF13966">
    <property type="entry name" value="zf-RVT"/>
    <property type="match status" value="1"/>
</dbReference>
<dbReference type="InterPro" id="IPR026960">
    <property type="entry name" value="RVT-Znf"/>
</dbReference>
<dbReference type="Proteomes" id="UP000886885">
    <property type="component" value="Chromosome 8D"/>
</dbReference>
<organism evidence="2 3">
    <name type="scientific">Populus tomentosa</name>
    <name type="common">Chinese white poplar</name>
    <dbReference type="NCBI Taxonomy" id="118781"/>
    <lineage>
        <taxon>Eukaryota</taxon>
        <taxon>Viridiplantae</taxon>
        <taxon>Streptophyta</taxon>
        <taxon>Embryophyta</taxon>
        <taxon>Tracheophyta</taxon>
        <taxon>Spermatophyta</taxon>
        <taxon>Magnoliopsida</taxon>
        <taxon>eudicotyledons</taxon>
        <taxon>Gunneridae</taxon>
        <taxon>Pentapetalae</taxon>
        <taxon>rosids</taxon>
        <taxon>fabids</taxon>
        <taxon>Malpighiales</taxon>
        <taxon>Salicaceae</taxon>
        <taxon>Saliceae</taxon>
        <taxon>Populus</taxon>
    </lineage>
</organism>
<dbReference type="AlphaFoldDB" id="A0A8X7ZBW7"/>
<feature type="domain" description="Reverse transcriptase zinc-binding" evidence="1">
    <location>
        <begin position="63"/>
        <end position="110"/>
    </location>
</feature>
<sequence length="220" mass="24496">MLACGAVWLSLVLASIVWLLHVSHGFCMVLSVMMMSIVLQVYWLDMSTSLASFPVSGTFLVNAHEFFRIKGESVQWTRVVWEEWSLPRTRFILWLAALGRLRTRDRLTKSWLRINRPMSTLSSAIRGLNGRSKELKLKMRRVPCLCMNSHYSLLLAACDLICMAVVCNSAWMAGLSASELNCIDGVPLRPCMEKLVVSVFSAASGCCGNCFSLSACGLFS</sequence>
<gene>
    <name evidence="2" type="ORF">POTOM_032428</name>
</gene>